<evidence type="ECO:0000313" key="1">
    <source>
        <dbReference type="EMBL" id="QHU23444.1"/>
    </source>
</evidence>
<proteinExistence type="predicted"/>
<accession>A0A6C0L3Z9</accession>
<reference evidence="1" key="1">
    <citation type="journal article" date="2020" name="Nature">
        <title>Giant virus diversity and host interactions through global metagenomics.</title>
        <authorList>
            <person name="Schulz F."/>
            <person name="Roux S."/>
            <person name="Paez-Espino D."/>
            <person name="Jungbluth S."/>
            <person name="Walsh D.A."/>
            <person name="Denef V.J."/>
            <person name="McMahon K.D."/>
            <person name="Konstantinidis K.T."/>
            <person name="Eloe-Fadrosh E.A."/>
            <person name="Kyrpides N.C."/>
            <person name="Woyke T."/>
        </authorList>
    </citation>
    <scope>NUCLEOTIDE SEQUENCE</scope>
    <source>
        <strain evidence="1">GVMAG-S-ERX555907-94</strain>
    </source>
</reference>
<name>A0A6C0L3Z9_9ZZZZ</name>
<organism evidence="1">
    <name type="scientific">viral metagenome</name>
    <dbReference type="NCBI Taxonomy" id="1070528"/>
    <lineage>
        <taxon>unclassified sequences</taxon>
        <taxon>metagenomes</taxon>
        <taxon>organismal metagenomes</taxon>
    </lineage>
</organism>
<sequence length="62" mass="7372">MSGAIKVIRRIKLDKKQLTAVITKKKYPAQYIESDDIVNQKMYFKKTQRRGWVSTKWGRINN</sequence>
<dbReference type="AlphaFoldDB" id="A0A6C0L3Z9"/>
<protein>
    <submittedName>
        <fullName evidence="1">Uncharacterized protein</fullName>
    </submittedName>
</protein>
<dbReference type="EMBL" id="MN741029">
    <property type="protein sequence ID" value="QHU23444.1"/>
    <property type="molecule type" value="Genomic_DNA"/>
</dbReference>